<dbReference type="GO" id="GO:0000155">
    <property type="term" value="F:phosphorelay sensor kinase activity"/>
    <property type="evidence" value="ECO:0007669"/>
    <property type="project" value="InterPro"/>
</dbReference>
<proteinExistence type="predicted"/>
<feature type="transmembrane region" description="Helical" evidence="7">
    <location>
        <begin position="26"/>
        <end position="44"/>
    </location>
</feature>
<dbReference type="CDD" id="cd00082">
    <property type="entry name" value="HisKA"/>
    <property type="match status" value="1"/>
</dbReference>
<keyword evidence="4" id="KW-0808">Transferase</keyword>
<dbReference type="Pfam" id="PF02518">
    <property type="entry name" value="HATPase_c"/>
    <property type="match status" value="1"/>
</dbReference>
<organism evidence="10 13">
    <name type="scientific">Leptospira adleri</name>
    <dbReference type="NCBI Taxonomy" id="2023186"/>
    <lineage>
        <taxon>Bacteria</taxon>
        <taxon>Pseudomonadati</taxon>
        <taxon>Spirochaetota</taxon>
        <taxon>Spirochaetia</taxon>
        <taxon>Leptospirales</taxon>
        <taxon>Leptospiraceae</taxon>
        <taxon>Leptospira</taxon>
    </lineage>
</organism>
<evidence type="ECO:0000256" key="6">
    <source>
        <dbReference type="SAM" id="Coils"/>
    </source>
</evidence>
<dbReference type="EMBL" id="NPDU01000022">
    <property type="protein sequence ID" value="PJZ62032.1"/>
    <property type="molecule type" value="Genomic_DNA"/>
</dbReference>
<dbReference type="RefSeq" id="WP_100785219.1">
    <property type="nucleotide sequence ID" value="NZ_NPDU01000022.1"/>
</dbReference>
<evidence type="ECO:0000313" key="11">
    <source>
        <dbReference type="EMBL" id="PJZ62032.1"/>
    </source>
</evidence>
<dbReference type="SUPFAM" id="SSF47384">
    <property type="entry name" value="Homodimeric domain of signal transducing histidine kinase"/>
    <property type="match status" value="1"/>
</dbReference>
<dbReference type="InterPro" id="IPR036097">
    <property type="entry name" value="HisK_dim/P_sf"/>
</dbReference>
<keyword evidence="5 10" id="KW-0418">Kinase</keyword>
<dbReference type="EC" id="2.7.13.3" evidence="2"/>
<evidence type="ECO:0000259" key="8">
    <source>
        <dbReference type="PROSITE" id="PS50109"/>
    </source>
</evidence>
<feature type="transmembrane region" description="Helical" evidence="7">
    <location>
        <begin position="157"/>
        <end position="179"/>
    </location>
</feature>
<dbReference type="InterPro" id="IPR052162">
    <property type="entry name" value="Sensor_kinase/Photoreceptor"/>
</dbReference>
<dbReference type="Proteomes" id="UP000232149">
    <property type="component" value="Unassembled WGS sequence"/>
</dbReference>
<dbReference type="CDD" id="cd00130">
    <property type="entry name" value="PAS"/>
    <property type="match status" value="1"/>
</dbReference>
<dbReference type="InterPro" id="IPR003594">
    <property type="entry name" value="HATPase_dom"/>
</dbReference>
<evidence type="ECO:0000256" key="3">
    <source>
        <dbReference type="ARBA" id="ARBA00022553"/>
    </source>
</evidence>
<dbReference type="SUPFAM" id="SSF55874">
    <property type="entry name" value="ATPase domain of HSP90 chaperone/DNA topoisomerase II/histidine kinase"/>
    <property type="match status" value="1"/>
</dbReference>
<feature type="transmembrane region" description="Helical" evidence="7">
    <location>
        <begin position="56"/>
        <end position="73"/>
    </location>
</feature>
<evidence type="ECO:0000256" key="4">
    <source>
        <dbReference type="ARBA" id="ARBA00022679"/>
    </source>
</evidence>
<dbReference type="Pfam" id="PF13426">
    <property type="entry name" value="PAS_9"/>
    <property type="match status" value="1"/>
</dbReference>
<dbReference type="Gene3D" id="3.30.450.20">
    <property type="entry name" value="PAS domain"/>
    <property type="match status" value="1"/>
</dbReference>
<keyword evidence="6" id="KW-0175">Coiled coil</keyword>
<evidence type="ECO:0000256" key="7">
    <source>
        <dbReference type="SAM" id="Phobius"/>
    </source>
</evidence>
<evidence type="ECO:0000256" key="5">
    <source>
        <dbReference type="ARBA" id="ARBA00022777"/>
    </source>
</evidence>
<feature type="transmembrane region" description="Helical" evidence="7">
    <location>
        <begin position="105"/>
        <end position="122"/>
    </location>
</feature>
<dbReference type="NCBIfam" id="TIGR00229">
    <property type="entry name" value="sensory_box"/>
    <property type="match status" value="1"/>
</dbReference>
<reference evidence="12 13" key="1">
    <citation type="submission" date="2017-07" db="EMBL/GenBank/DDBJ databases">
        <title>Leptospira spp. isolated from tropical soils.</title>
        <authorList>
            <person name="Thibeaux R."/>
            <person name="Iraola G."/>
            <person name="Ferres I."/>
            <person name="Bierque E."/>
            <person name="Girault D."/>
            <person name="Soupe-Gilbert M.-E."/>
            <person name="Picardeau M."/>
            <person name="Goarant C."/>
        </authorList>
    </citation>
    <scope>NUCLEOTIDE SEQUENCE [LARGE SCALE GENOMIC DNA]</scope>
    <source>
        <strain evidence="10 13">FH2-B-C1</strain>
        <strain evidence="11 12">FH2-B-D1</strain>
    </source>
</reference>
<name>A0A2M9YQX3_9LEPT</name>
<comment type="caution">
    <text evidence="10">The sequence shown here is derived from an EMBL/GenBank/DDBJ whole genome shotgun (WGS) entry which is preliminary data.</text>
</comment>
<dbReference type="PROSITE" id="PS50112">
    <property type="entry name" value="PAS"/>
    <property type="match status" value="1"/>
</dbReference>
<feature type="coiled-coil region" evidence="6">
    <location>
        <begin position="438"/>
        <end position="472"/>
    </location>
</feature>
<feature type="domain" description="Histidine kinase" evidence="8">
    <location>
        <begin position="588"/>
        <end position="793"/>
    </location>
</feature>
<feature type="domain" description="PAS" evidence="9">
    <location>
        <begin position="338"/>
        <end position="388"/>
    </location>
</feature>
<comment type="catalytic activity">
    <reaction evidence="1">
        <text>ATP + protein L-histidine = ADP + protein N-phospho-L-histidine.</text>
        <dbReference type="EC" id="2.7.13.3"/>
    </reaction>
</comment>
<keyword evidence="12" id="KW-1185">Reference proteome</keyword>
<dbReference type="SUPFAM" id="SSF55785">
    <property type="entry name" value="PYP-like sensor domain (PAS domain)"/>
    <property type="match status" value="1"/>
</dbReference>
<dbReference type="InterPro" id="IPR004358">
    <property type="entry name" value="Sig_transdc_His_kin-like_C"/>
</dbReference>
<keyword evidence="7" id="KW-1133">Transmembrane helix</keyword>
<dbReference type="PROSITE" id="PS50109">
    <property type="entry name" value="HIS_KIN"/>
    <property type="match status" value="1"/>
</dbReference>
<protein>
    <recommendedName>
        <fullName evidence="2">histidine kinase</fullName>
        <ecNumber evidence="2">2.7.13.3</ecNumber>
    </recommendedName>
</protein>
<evidence type="ECO:0000313" key="13">
    <source>
        <dbReference type="Proteomes" id="UP000232188"/>
    </source>
</evidence>
<gene>
    <name evidence="11" type="ORF">CH376_10270</name>
    <name evidence="10" type="ORF">CH380_08065</name>
</gene>
<dbReference type="InterPro" id="IPR035965">
    <property type="entry name" value="PAS-like_dom_sf"/>
</dbReference>
<dbReference type="Proteomes" id="UP000232188">
    <property type="component" value="Unassembled WGS sequence"/>
</dbReference>
<dbReference type="InterPro" id="IPR003661">
    <property type="entry name" value="HisK_dim/P_dom"/>
</dbReference>
<sequence>MIRFKLPSFLTPPVFSDTEKDFSVRLMYGIMLACLAVALSYRILHPILAEKPKAIYIAAYLIPVAVLVCHLIAKTGRILLAAHVMIGIEWLATFGIMFREGATQTVVFPFSLVLILISALLLGTRAVYFYATLSVSLAVLSEYLIQKGIIQPVESPTGPWSVLMGEISAFILVAILMRYTLLGFTKVKKELSDVQRYAKLGGWSLNTATLELTLTKEYQFLLGDSDALESIVVSFSSFLNTYVVEEDKTKLLTVLAESLTHKEDPNYTVEFIYQIRRIDGKNLFLSVKGRFLNSFIAYGTAQDITEKYLAEEALRPTQEIYSKVFTLSPISTTISTVEEGRYIEVNDSFVNLFGYTREESIGRTSTELNIWPDPNVRKEYLERLIREKILLDQELILQSKDGRAIHAECYSMFAEINGKLCVINLVKDISEKKEAEALRRLNKEISDQKGLIEKQKQDLEEILQNLKKTQSQLIVSEKMAALGQLVAGIAHEINNPIGVIKAANDSIQNYFEHSTDRLSRHSDLIQSLDISVLKELFAFMNKGKRLQEMISPKEARSKIKALEAKLKEFKIENSHSVAQDLVESGLEDALHEFPKLFSAEHVQILLNFAMEEIQASKSSRLIDMSVNRTSKVVFALRKFSHFGSEGIKTSVILSENLETVLTIYQNQLKTGVEIRKNYDDVPPIQGYADDLIHVWTNLIYNAVQAMSFKGILGITLKRSGANEVEVIVSDSGPGIPFAVQDRIFEPFFTTKAQGEGSGLGLDIARRIIETHGGSIRFETSASGTKFFVTLPIA</sequence>
<evidence type="ECO:0000313" key="12">
    <source>
        <dbReference type="Proteomes" id="UP000232149"/>
    </source>
</evidence>
<keyword evidence="7" id="KW-0812">Transmembrane</keyword>
<dbReference type="InterPro" id="IPR036890">
    <property type="entry name" value="HATPase_C_sf"/>
</dbReference>
<dbReference type="Gene3D" id="1.10.287.130">
    <property type="match status" value="1"/>
</dbReference>
<evidence type="ECO:0000256" key="2">
    <source>
        <dbReference type="ARBA" id="ARBA00012438"/>
    </source>
</evidence>
<dbReference type="InterPro" id="IPR000014">
    <property type="entry name" value="PAS"/>
</dbReference>
<dbReference type="EMBL" id="NPDV01000005">
    <property type="protein sequence ID" value="PJZ53944.1"/>
    <property type="molecule type" value="Genomic_DNA"/>
</dbReference>
<dbReference type="Gene3D" id="3.30.565.10">
    <property type="entry name" value="Histidine kinase-like ATPase, C-terminal domain"/>
    <property type="match status" value="1"/>
</dbReference>
<keyword evidence="7" id="KW-0472">Membrane</keyword>
<dbReference type="AlphaFoldDB" id="A0A2M9YQX3"/>
<dbReference type="PANTHER" id="PTHR43304:SF1">
    <property type="entry name" value="PAC DOMAIN-CONTAINING PROTEIN"/>
    <property type="match status" value="1"/>
</dbReference>
<keyword evidence="3" id="KW-0597">Phosphoprotein</keyword>
<evidence type="ECO:0000259" key="9">
    <source>
        <dbReference type="PROSITE" id="PS50112"/>
    </source>
</evidence>
<dbReference type="PANTHER" id="PTHR43304">
    <property type="entry name" value="PHYTOCHROME-LIKE PROTEIN CPH1"/>
    <property type="match status" value="1"/>
</dbReference>
<dbReference type="InterPro" id="IPR005467">
    <property type="entry name" value="His_kinase_dom"/>
</dbReference>
<evidence type="ECO:0000256" key="1">
    <source>
        <dbReference type="ARBA" id="ARBA00000085"/>
    </source>
</evidence>
<dbReference type="SMART" id="SM00387">
    <property type="entry name" value="HATPase_c"/>
    <property type="match status" value="1"/>
</dbReference>
<dbReference type="PRINTS" id="PR00344">
    <property type="entry name" value="BCTRLSENSOR"/>
</dbReference>
<feature type="transmembrane region" description="Helical" evidence="7">
    <location>
        <begin position="79"/>
        <end position="98"/>
    </location>
</feature>
<evidence type="ECO:0000313" key="10">
    <source>
        <dbReference type="EMBL" id="PJZ53944.1"/>
    </source>
</evidence>
<accession>A0A2M9YQX3</accession>
<dbReference type="SMART" id="SM00091">
    <property type="entry name" value="PAS"/>
    <property type="match status" value="1"/>
</dbReference>